<feature type="compositionally biased region" description="Polar residues" evidence="6">
    <location>
        <begin position="454"/>
        <end position="475"/>
    </location>
</feature>
<dbReference type="InterPro" id="IPR055123">
    <property type="entry name" value="SpnB-like_Rossmann"/>
</dbReference>
<keyword evidence="1" id="KW-0596">Phosphopantetheine</keyword>
<dbReference type="InterPro" id="IPR018201">
    <property type="entry name" value="Ketoacyl_synth_AS"/>
</dbReference>
<dbReference type="Gene3D" id="3.40.366.10">
    <property type="entry name" value="Malonyl-Coenzyme A Acyl Carrier Protein, domain 2"/>
    <property type="match status" value="2"/>
</dbReference>
<dbReference type="InterPro" id="IPR016035">
    <property type="entry name" value="Acyl_Trfase/lysoPLipase"/>
</dbReference>
<dbReference type="EMBL" id="CP108085">
    <property type="protein sequence ID" value="WUP77294.1"/>
    <property type="molecule type" value="Genomic_DNA"/>
</dbReference>
<dbReference type="InterPro" id="IPR049900">
    <property type="entry name" value="PKS_mFAS_DH"/>
</dbReference>
<dbReference type="Pfam" id="PF22953">
    <property type="entry name" value="SpnB_Rossmann"/>
    <property type="match status" value="1"/>
</dbReference>
<dbReference type="Pfam" id="PF16197">
    <property type="entry name" value="KAsynt_C_assoc"/>
    <property type="match status" value="1"/>
</dbReference>
<dbReference type="SUPFAM" id="SSF55048">
    <property type="entry name" value="Probable ACP-binding domain of malonyl-CoA ACP transacylase"/>
    <property type="match status" value="2"/>
</dbReference>
<dbReference type="Pfam" id="PF00550">
    <property type="entry name" value="PP-binding"/>
    <property type="match status" value="2"/>
</dbReference>
<dbReference type="Pfam" id="PF22621">
    <property type="entry name" value="CurL-like_PKS_C"/>
    <property type="match status" value="1"/>
</dbReference>
<dbReference type="Gene3D" id="3.40.50.720">
    <property type="entry name" value="NAD(P)-binding Rossmann-like Domain"/>
    <property type="match status" value="1"/>
</dbReference>
<dbReference type="InterPro" id="IPR049552">
    <property type="entry name" value="PKS_DH_N"/>
</dbReference>
<dbReference type="Gene3D" id="3.30.70.3290">
    <property type="match status" value="2"/>
</dbReference>
<feature type="region of interest" description="Disordered" evidence="6">
    <location>
        <begin position="1307"/>
        <end position="1337"/>
    </location>
</feature>
<dbReference type="InterPro" id="IPR049551">
    <property type="entry name" value="PKS_DH_C"/>
</dbReference>
<dbReference type="InterPro" id="IPR020806">
    <property type="entry name" value="PKS_PP-bd"/>
</dbReference>
<dbReference type="Pfam" id="PF21089">
    <property type="entry name" value="PKS_DH_N"/>
    <property type="match status" value="1"/>
</dbReference>
<feature type="region of interest" description="Disordered" evidence="6">
    <location>
        <begin position="448"/>
        <end position="494"/>
    </location>
</feature>
<dbReference type="InterPro" id="IPR014030">
    <property type="entry name" value="Ketoacyl_synth_N"/>
</dbReference>
<keyword evidence="3" id="KW-0808">Transferase</keyword>
<feature type="active site" description="Proton donor; for dehydratase activity" evidence="5">
    <location>
        <position position="1152"/>
    </location>
</feature>
<sequence length="2919" mass="309022">MTEELHKTREELRDVRDEQREPIAIVGMGCRLPGGVASPEDLWDLVAEGRDAVTEFPTDRGWDLDALYDPDPDHPGTSYTRHGGFLDDIAGFDADFFGISRREALASDPQQRLLLEVAWETFERAGIDPTTLKGSRTGVFTGTNGQDYAKSSGPAPEEVEGYLITGTAASVLSGRIAYTFGFEGPAVTVDTACSSSLVALHLAVQALRTGECDLALAGGVTVMASPIGFTEFSRQRGLAPDGRCKAFSSSADGTGWAEGVGLLLVERLSDAHKNGHRVLAVIRGTAINQDGASNGLTAPNGPSQQRVITHALDNAGLGPLDVDAVEAHGTGTTLGDPIEAQALLATYGQGRPTDQPLWLGSLKSNIGHAQAAAGVAGIIKTVQAIRNKHLPQTLHIDQPTPHVDWTTGTIQLLTEPRPWPETGHPRRAAVSAFGVSGTNAHVILEQAPERDDTPQASHAVSPNGSLKASAAQNDGHSLAAASDGRREGPATRGSVPAVPWVISARSQQALHAQAARLADHLDHHPDLDPADVGHSLATTRTHFDHRAVIIGTTRHELLERTRALADGNTGGIVTGIARPGGLAFVFTGQGSQHTGMGRGLYATYPAFATTLDHTIELLDQHLAGHAPVPLREVLLGDTDPTLLDQTLYTQPALFALQTALTHLLATWGITPTAVAGHSIGAIAAAHTAGILTLPHAAALVATRARLMHTLPPGGAMTAINAPADHITPQLTPHHNTVTIAALNTPTSTVISGDTHTITHLTQHFRDHGYKVRPLTVSHAFHSPHMNPILEEFEHAVAGLSLTPPTGPVIPFVSDLTGQIATPTDLTDPSYWTRHLRNPVRFTDVVRRLHEGREPGEEVRTFLEIGPDGVLSGLIRETLDHEPDLIAVPVLRRDHPEPHTAVTAAAHAHTHGTPVDWTPLHRHATTIDLPTYAFQHEHLWLTPPTTHTDPAHLGLTTTAHPLLGAAVTLAHDHTTVYTGTLSLTTHPWLAHHTVFTTPILPGTAYLDLALHAADHTGHTTIDELLLHAPLVLPENGGVQVQIIVTGSDRSTAEIYSRPDGDTGDWTRNATALLAKDDAGPGFDLTAWPPADAERIGLGTAYDRLTEAGLHYGPVFRGLRAAWRRGDELFAEVSLPESERAGVADFGVHPALLDAALHGAALHWLDGTPSGHSNLPFAWNGVRLHATGATDLRVRVKLGDSGSLSLEAADPTGAPVVSIGRLQVRPVAADQLYAGSAKQDGLYRVEWSPLDPVPAPREAWAVLGDRPLYDTLRQTVTASFYEDLTTLTDAITAPDNAADPVPDLIVLPIPTHSPNTQNTSPNTHNTSPTSVEEGTAGHDNPVETAHAVLEHTLHTLQTYLTDDRLADTRLLLLTHQAVAVNNNDPIDLTTAPLWGLIRTAQTEHPGRIHLIDHDTHPNSLTTLPQATATAHHHNEPHTALRTGTHLTPRLTPHTPQPTEPAHPHTWDPNGTVLITGGLTGIGALLAHHLATHHHIRHLHLTGRRGHNTPGADQLLTDLTTAGAHVTITATDITDPHAVHTLINSIPHDHPLTAVIHAAGITHDTPLATLTPHHLHPVLAPKIDGAYHLHHHTRHHNLAAFILFSSISGLLGGAAQANYAAANTFHDALAHHRHTTGLPATSLAWGLWAHTSTLTTNLSQIDRKRLARLGLHPLATAHALALFDAAVFGPAGQPPVLVPARLNTATETPPPLLRRLISPRRPAARAARTTQATGQDTSLPARLAGLAPEQRGTVLLDLVRAEVATVLTHPDPTAIPADRPLIELGLDSLTAVELRNRLTTTTTLRLPATLTFDHPTPRAIADLLDGLLGGVRTEKAPVRAETAAIGALADDPVVIVGMACRLPGGVESPEALWRLVESGGDAVSEFPTDRGWDLEGLYDPDPDHPGTSYTRHGGFLRDVADFDAAFFGISPREALAMDPQQRLLLEVAWEAFERAGIDPQRLKGSRTGVFAGVMYHDYAPRLQEVPGDLEGYLINGSAGSVASGRVAYTFGFEGPAVTVDTACSSSLVALHLAAQSLRTGESDLALAGGVAVMSSPATFVEYSRQRALSADGRCKAFSSSADGTGWGEGVSLLLLERLSDARRNGHPVLAVVRGSAVNQDGASNGLTAPSGPSQQRVIRQALANAGLAASEVDAVEAHGTGTTLGDPIEAHALLATYGQDRPADRPLWLGSLKSNIAHTQAAAGGAGVIKMVMAMRGGVLPKTLHIDEPSPHVDWSSGAVRLLGETRPWPETGRPRRAAVSSFGVSGTNAHVILEQPPAAEEPARKAPAPPPAVPWVLSGHLPEALRGQAVGLATYLDGRADLDPVDVAHSLVSARALFAERAVVVAPSSAELSADLSAGLAALTRDGALPDHVVRGTADVTGKVVFVFPGQGGQWPGMAAGLLETAPVFAKRLTECGRALAEFVDWSLLDVVRGVPGAPGLDRVDVVQPVLWAVMVSLAELWQSYGVRPDAVVGHSQGEIAAAVVAGGLSLRDAARVVALRSQAIRTLSGDGGMASVALPLEEAEARIAAWDGRLSVGVVNGPGSVVVSGEAGALTELLAALDAEGVRNRRISVDYASHSARVELIEEEIVKALSPVAPRELTVPMLSTVTGDWVGPEELDAEYWYANLRRPVRFEAATRALAAGGHSAFVEISPHPVLTSSIEDTLDAAGVAPALVTGTLRRDQGGPERFLVSLAEAFVRGVPVDWSVALAGSEPRRADLPTYAFQRTRYWLDASRTSGVGGSVEDAAPGAPSPARRFAGLDPAQRREAVLDLVRTEVAAVLRHSDGEAVAPARAFKELGLDSLTAVDLRNRLRAATGLPLPTTLIFDYPSPTAVAEHILTALGDAETDGEDKPADDPLTALRRLEASLLAEPDERGEVVSRLRALLARFDTAAEDDDPDAELDLDSATDDELFDLLDRG</sequence>
<dbReference type="SMART" id="SM00825">
    <property type="entry name" value="PKS_KS"/>
    <property type="match status" value="2"/>
</dbReference>
<dbReference type="Gene3D" id="1.10.1200.10">
    <property type="entry name" value="ACP-like"/>
    <property type="match status" value="2"/>
</dbReference>
<keyword evidence="11" id="KW-1185">Reference proteome</keyword>
<dbReference type="SMART" id="SM00827">
    <property type="entry name" value="PKS_AT"/>
    <property type="match status" value="2"/>
</dbReference>
<dbReference type="InterPro" id="IPR036291">
    <property type="entry name" value="NAD(P)-bd_dom_sf"/>
</dbReference>
<dbReference type="Pfam" id="PF00109">
    <property type="entry name" value="ketoacyl-synt"/>
    <property type="match status" value="2"/>
</dbReference>
<evidence type="ECO:0000256" key="6">
    <source>
        <dbReference type="SAM" id="MobiDB-lite"/>
    </source>
</evidence>
<evidence type="ECO:0000259" key="9">
    <source>
        <dbReference type="PROSITE" id="PS52019"/>
    </source>
</evidence>
<evidence type="ECO:0000256" key="3">
    <source>
        <dbReference type="ARBA" id="ARBA00022679"/>
    </source>
</evidence>
<dbReference type="InterPro" id="IPR014031">
    <property type="entry name" value="Ketoacyl_synth_C"/>
</dbReference>
<dbReference type="Pfam" id="PF14765">
    <property type="entry name" value="PS-DH"/>
    <property type="match status" value="1"/>
</dbReference>
<dbReference type="PANTHER" id="PTHR43775">
    <property type="entry name" value="FATTY ACID SYNTHASE"/>
    <property type="match status" value="1"/>
</dbReference>
<dbReference type="Pfam" id="PF02801">
    <property type="entry name" value="Ketoacyl-synt_C"/>
    <property type="match status" value="2"/>
</dbReference>
<dbReference type="SUPFAM" id="SSF53901">
    <property type="entry name" value="Thiolase-like"/>
    <property type="match status" value="2"/>
</dbReference>
<evidence type="ECO:0000313" key="10">
    <source>
        <dbReference type="EMBL" id="WUP77294.1"/>
    </source>
</evidence>
<dbReference type="InterPro" id="IPR016036">
    <property type="entry name" value="Malonyl_transacylase_ACP-bd"/>
</dbReference>
<feature type="compositionally biased region" description="Low complexity" evidence="6">
    <location>
        <begin position="1308"/>
        <end position="1328"/>
    </location>
</feature>
<dbReference type="PANTHER" id="PTHR43775:SF51">
    <property type="entry name" value="INACTIVE PHENOLPHTHIOCEROL SYNTHESIS POLYKETIDE SYNTHASE TYPE I PKS1-RELATED"/>
    <property type="match status" value="1"/>
</dbReference>
<keyword evidence="2" id="KW-0597">Phosphoprotein</keyword>
<dbReference type="InterPro" id="IPR006162">
    <property type="entry name" value="Ppantetheine_attach_site"/>
</dbReference>
<dbReference type="Pfam" id="PF00698">
    <property type="entry name" value="Acyl_transf_1"/>
    <property type="match status" value="2"/>
</dbReference>
<reference evidence="10" key="1">
    <citation type="submission" date="2022-10" db="EMBL/GenBank/DDBJ databases">
        <title>The complete genomes of actinobacterial strains from the NBC collection.</title>
        <authorList>
            <person name="Joergensen T.S."/>
            <person name="Alvarez Arevalo M."/>
            <person name="Sterndorff E.B."/>
            <person name="Faurdal D."/>
            <person name="Vuksanovic O."/>
            <person name="Mourched A.-S."/>
            <person name="Charusanti P."/>
            <person name="Shaw S."/>
            <person name="Blin K."/>
            <person name="Weber T."/>
        </authorList>
    </citation>
    <scope>NUCLEOTIDE SEQUENCE</scope>
    <source>
        <strain evidence="10">NBC_00254</strain>
    </source>
</reference>
<evidence type="ECO:0000256" key="4">
    <source>
        <dbReference type="ARBA" id="ARBA00023315"/>
    </source>
</evidence>
<dbReference type="SUPFAM" id="SSF47336">
    <property type="entry name" value="ACP-like"/>
    <property type="match status" value="2"/>
</dbReference>
<dbReference type="InterPro" id="IPR009081">
    <property type="entry name" value="PP-bd_ACP"/>
</dbReference>
<dbReference type="PROSITE" id="PS52004">
    <property type="entry name" value="KS3_2"/>
    <property type="match status" value="2"/>
</dbReference>
<name>A0ABZ1SWB4_9ACTN</name>
<dbReference type="InterPro" id="IPR020807">
    <property type="entry name" value="PKS_DH"/>
</dbReference>
<dbReference type="InterPro" id="IPR016039">
    <property type="entry name" value="Thiolase-like"/>
</dbReference>
<dbReference type="Pfam" id="PF08659">
    <property type="entry name" value="KR"/>
    <property type="match status" value="1"/>
</dbReference>
<dbReference type="CDD" id="cd00833">
    <property type="entry name" value="PKS"/>
    <property type="match status" value="2"/>
</dbReference>
<dbReference type="SUPFAM" id="SSF52151">
    <property type="entry name" value="FabD/lysophospholipase-like"/>
    <property type="match status" value="2"/>
</dbReference>
<feature type="region of interest" description="N-terminal hotdog fold" evidence="5">
    <location>
        <begin position="959"/>
        <end position="1079"/>
    </location>
</feature>
<dbReference type="PROSITE" id="PS52019">
    <property type="entry name" value="PKS_MFAS_DH"/>
    <property type="match status" value="1"/>
</dbReference>
<feature type="domain" description="Carrier" evidence="7">
    <location>
        <begin position="1750"/>
        <end position="1825"/>
    </location>
</feature>
<dbReference type="SMART" id="SM00822">
    <property type="entry name" value="PKS_KR"/>
    <property type="match status" value="1"/>
</dbReference>
<organism evidence="10 11">
    <name type="scientific">Microbispora hainanensis</name>
    <dbReference type="NCBI Taxonomy" id="568844"/>
    <lineage>
        <taxon>Bacteria</taxon>
        <taxon>Bacillati</taxon>
        <taxon>Actinomycetota</taxon>
        <taxon>Actinomycetes</taxon>
        <taxon>Streptosporangiales</taxon>
        <taxon>Streptosporangiaceae</taxon>
        <taxon>Microbispora</taxon>
    </lineage>
</organism>
<dbReference type="PROSITE" id="PS00012">
    <property type="entry name" value="PHOSPHOPANTETHEINE"/>
    <property type="match status" value="2"/>
</dbReference>
<evidence type="ECO:0000259" key="8">
    <source>
        <dbReference type="PROSITE" id="PS52004"/>
    </source>
</evidence>
<dbReference type="InterPro" id="IPR001227">
    <property type="entry name" value="Ac_transferase_dom_sf"/>
</dbReference>
<feature type="active site" description="Proton acceptor; for dehydratase activity" evidence="5">
    <location>
        <position position="991"/>
    </location>
</feature>
<gene>
    <name evidence="10" type="ORF">OG913_09880</name>
</gene>
<keyword evidence="4" id="KW-0012">Acyltransferase</keyword>
<feature type="domain" description="Carrier" evidence="7">
    <location>
        <begin position="2767"/>
        <end position="2842"/>
    </location>
</feature>
<dbReference type="SMART" id="SM01294">
    <property type="entry name" value="PKS_PP_betabranch"/>
    <property type="match status" value="2"/>
</dbReference>
<dbReference type="InterPro" id="IPR050091">
    <property type="entry name" value="PKS_NRPS_Biosynth_Enz"/>
</dbReference>
<dbReference type="InterPro" id="IPR020841">
    <property type="entry name" value="PKS_Beta-ketoAc_synthase_dom"/>
</dbReference>
<dbReference type="InterPro" id="IPR013968">
    <property type="entry name" value="PKS_KR"/>
</dbReference>
<dbReference type="SUPFAM" id="SSF51735">
    <property type="entry name" value="NAD(P)-binding Rossmann-fold domains"/>
    <property type="match status" value="2"/>
</dbReference>
<proteinExistence type="predicted"/>
<dbReference type="Gene3D" id="3.10.129.110">
    <property type="entry name" value="Polyketide synthase dehydratase"/>
    <property type="match status" value="1"/>
</dbReference>
<feature type="region of interest" description="C-terminal hotdog fold" evidence="5">
    <location>
        <begin position="1091"/>
        <end position="1231"/>
    </location>
</feature>
<dbReference type="CDD" id="cd08956">
    <property type="entry name" value="KR_3_FAS_SDR_x"/>
    <property type="match status" value="1"/>
</dbReference>
<dbReference type="InterPro" id="IPR014043">
    <property type="entry name" value="Acyl_transferase_dom"/>
</dbReference>
<dbReference type="Gene3D" id="3.40.47.10">
    <property type="match status" value="2"/>
</dbReference>
<dbReference type="PROSITE" id="PS00606">
    <property type="entry name" value="KS3_1"/>
    <property type="match status" value="2"/>
</dbReference>
<dbReference type="PROSITE" id="PS50075">
    <property type="entry name" value="CARRIER"/>
    <property type="match status" value="2"/>
</dbReference>
<evidence type="ECO:0000256" key="1">
    <source>
        <dbReference type="ARBA" id="ARBA00022450"/>
    </source>
</evidence>
<accession>A0ABZ1SWB4</accession>
<protein>
    <submittedName>
        <fullName evidence="10">Type I polyketide synthase</fullName>
    </submittedName>
</protein>
<evidence type="ECO:0000256" key="2">
    <source>
        <dbReference type="ARBA" id="ARBA00022553"/>
    </source>
</evidence>
<feature type="domain" description="Ketosynthase family 3 (KS3)" evidence="8">
    <location>
        <begin position="20"/>
        <end position="446"/>
    </location>
</feature>
<dbReference type="InterPro" id="IPR057326">
    <property type="entry name" value="KR_dom"/>
</dbReference>
<feature type="domain" description="Ketosynthase family 3 (KS3)" evidence="8">
    <location>
        <begin position="1847"/>
        <end position="2273"/>
    </location>
</feature>
<dbReference type="Proteomes" id="UP001432011">
    <property type="component" value="Chromosome"/>
</dbReference>
<evidence type="ECO:0000259" key="7">
    <source>
        <dbReference type="PROSITE" id="PS50075"/>
    </source>
</evidence>
<dbReference type="InterPro" id="IPR036736">
    <property type="entry name" value="ACP-like_sf"/>
</dbReference>
<dbReference type="InterPro" id="IPR042104">
    <property type="entry name" value="PKS_dehydratase_sf"/>
</dbReference>
<dbReference type="SMART" id="SM00826">
    <property type="entry name" value="PKS_DH"/>
    <property type="match status" value="1"/>
</dbReference>
<dbReference type="InterPro" id="IPR032821">
    <property type="entry name" value="PKS_assoc"/>
</dbReference>
<feature type="domain" description="PKS/mFAS DH" evidence="9">
    <location>
        <begin position="959"/>
        <end position="1231"/>
    </location>
</feature>
<evidence type="ECO:0000313" key="11">
    <source>
        <dbReference type="Proteomes" id="UP001432011"/>
    </source>
</evidence>
<evidence type="ECO:0000256" key="5">
    <source>
        <dbReference type="PROSITE-ProRule" id="PRU01363"/>
    </source>
</evidence>
<dbReference type="SMART" id="SM00823">
    <property type="entry name" value="PKS_PP"/>
    <property type="match status" value="2"/>
</dbReference>